<reference evidence="6 7" key="1">
    <citation type="submission" date="2014-09" db="EMBL/GenBank/DDBJ databases">
        <authorList>
            <person name="Martin A.A."/>
        </authorList>
    </citation>
    <scope>NUCLEOTIDE SEQUENCE</scope>
    <source>
        <strain evidence="7">ED321</strain>
        <strain evidence="6">ED321 Heterogonic</strain>
    </source>
</reference>
<accession>A0A090LAN9</accession>
<gene>
    <name evidence="6 8 9" type="ORF">SRAE_2000152200</name>
</gene>
<keyword evidence="7" id="KW-1185">Reference proteome</keyword>
<proteinExistence type="inferred from homology"/>
<evidence type="ECO:0000313" key="7">
    <source>
        <dbReference type="Proteomes" id="UP000035682"/>
    </source>
</evidence>
<dbReference type="WormBase" id="SRAE_2000152200">
    <property type="protein sequence ID" value="SRP04026"/>
    <property type="gene ID" value="WBGene00261727"/>
</dbReference>
<feature type="domain" description="Prokaryotic-type class I peptide chain release factors" evidence="5">
    <location>
        <begin position="38"/>
        <end position="54"/>
    </location>
</feature>
<dbReference type="OMA" id="WYNSFDA"/>
<evidence type="ECO:0000313" key="8">
    <source>
        <dbReference type="WBParaSite" id="SRAE_2000152200.1"/>
    </source>
</evidence>
<evidence type="ECO:0000313" key="9">
    <source>
        <dbReference type="WormBase" id="SRAE_2000152200"/>
    </source>
</evidence>
<dbReference type="GO" id="GO:0016150">
    <property type="term" value="F:translation release factor activity, codon nonspecific"/>
    <property type="evidence" value="ECO:0007669"/>
    <property type="project" value="TreeGrafter"/>
</dbReference>
<dbReference type="PANTHER" id="PTHR11075:SF54">
    <property type="entry name" value="LARGE RIBOSOMAL SUBUNIT PROTEIN ML62"/>
    <property type="match status" value="1"/>
</dbReference>
<dbReference type="InterPro" id="IPR052104">
    <property type="entry name" value="Mito_Release_Factor_mL62"/>
</dbReference>
<dbReference type="GeneID" id="36379221"/>
<reference evidence="8" key="2">
    <citation type="submission" date="2020-12" db="UniProtKB">
        <authorList>
            <consortium name="WormBaseParasite"/>
        </authorList>
    </citation>
    <scope>IDENTIFICATION</scope>
</reference>
<keyword evidence="6" id="KW-0378">Hydrolase</keyword>
<dbReference type="PROSITE" id="PS00745">
    <property type="entry name" value="RF_PROK_I"/>
    <property type="match status" value="1"/>
</dbReference>
<evidence type="ECO:0000259" key="5">
    <source>
        <dbReference type="PROSITE" id="PS00745"/>
    </source>
</evidence>
<dbReference type="EMBL" id="LN609529">
    <property type="protein sequence ID" value="CEF66856.1"/>
    <property type="molecule type" value="Genomic_DNA"/>
</dbReference>
<evidence type="ECO:0000313" key="6">
    <source>
        <dbReference type="EMBL" id="CEF66856.1"/>
    </source>
</evidence>
<evidence type="ECO:0000256" key="3">
    <source>
        <dbReference type="ARBA" id="ARBA00039441"/>
    </source>
</evidence>
<dbReference type="GO" id="GO:0005762">
    <property type="term" value="C:mitochondrial large ribosomal subunit"/>
    <property type="evidence" value="ECO:0007669"/>
    <property type="project" value="TreeGrafter"/>
</dbReference>
<dbReference type="GO" id="GO:0004045">
    <property type="term" value="F:peptidyl-tRNA hydrolase activity"/>
    <property type="evidence" value="ECO:0007669"/>
    <property type="project" value="UniProtKB-EC"/>
</dbReference>
<dbReference type="GO" id="GO:0070126">
    <property type="term" value="P:mitochondrial translational termination"/>
    <property type="evidence" value="ECO:0007669"/>
    <property type="project" value="TreeGrafter"/>
</dbReference>
<dbReference type="Gene3D" id="3.30.160.20">
    <property type="match status" value="1"/>
</dbReference>
<sequence>MIRINFIFNYTRNLCSNVKNNSNKLQISFPKVKKEFIRSSGPGGQNVNQVSTKVQLTCHIDDVCGITNDLKEYVKEKHKLTKYGEIIVESDKFRTQNDNNADCYQKLYDIFEKYHKELQFINRVPTKEELKFLEKREERKAKYRLEEKRRRALKKQSRSTDF</sequence>
<dbReference type="AlphaFoldDB" id="A0A090LAN9"/>
<dbReference type="WBParaSite" id="SRAE_2000152200.1">
    <property type="protein sequence ID" value="SRAE_2000152200.1"/>
    <property type="gene ID" value="WBGene00261727"/>
</dbReference>
<comment type="similarity">
    <text evidence="2">Belongs to the prokaryotic/mitochondrial release factor family. Mitochondrion-specific ribosomal protein mL62 subfamily.</text>
</comment>
<dbReference type="CTD" id="36379221"/>
<protein>
    <recommendedName>
        <fullName evidence="3">Large ribosomal subunit protein mL62</fullName>
        <ecNumber evidence="1">3.1.1.29</ecNumber>
    </recommendedName>
    <alternativeName>
        <fullName evidence="4">Peptidyl-tRNA hydrolase ICT1, mitochondrial</fullName>
    </alternativeName>
</protein>
<dbReference type="STRING" id="34506.A0A090LAN9"/>
<name>A0A090LAN9_STRRB</name>
<dbReference type="InterPro" id="IPR000352">
    <property type="entry name" value="Pep_chain_release_fac_I"/>
</dbReference>
<dbReference type="PANTHER" id="PTHR11075">
    <property type="entry name" value="PEPTIDE CHAIN RELEASE FACTOR"/>
    <property type="match status" value="1"/>
</dbReference>
<evidence type="ECO:0000256" key="4">
    <source>
        <dbReference type="ARBA" id="ARBA00041531"/>
    </source>
</evidence>
<dbReference type="SUPFAM" id="SSF110916">
    <property type="entry name" value="Peptidyl-tRNA hydrolase domain-like"/>
    <property type="match status" value="1"/>
</dbReference>
<dbReference type="Proteomes" id="UP000035682">
    <property type="component" value="Unplaced"/>
</dbReference>
<dbReference type="RefSeq" id="XP_024506056.1">
    <property type="nucleotide sequence ID" value="XM_024652484.1"/>
</dbReference>
<evidence type="ECO:0000256" key="2">
    <source>
        <dbReference type="ARBA" id="ARBA00038225"/>
    </source>
</evidence>
<dbReference type="Pfam" id="PF00472">
    <property type="entry name" value="RF-1"/>
    <property type="match status" value="1"/>
</dbReference>
<evidence type="ECO:0000256" key="1">
    <source>
        <dbReference type="ARBA" id="ARBA00013260"/>
    </source>
</evidence>
<organism evidence="6">
    <name type="scientific">Strongyloides ratti</name>
    <name type="common">Parasitic roundworm</name>
    <dbReference type="NCBI Taxonomy" id="34506"/>
    <lineage>
        <taxon>Eukaryota</taxon>
        <taxon>Metazoa</taxon>
        <taxon>Ecdysozoa</taxon>
        <taxon>Nematoda</taxon>
        <taxon>Chromadorea</taxon>
        <taxon>Rhabditida</taxon>
        <taxon>Tylenchina</taxon>
        <taxon>Panagrolaimomorpha</taxon>
        <taxon>Strongyloidoidea</taxon>
        <taxon>Strongyloididae</taxon>
        <taxon>Strongyloides</taxon>
    </lineage>
</organism>
<dbReference type="OrthoDB" id="270639at2759"/>
<dbReference type="EC" id="3.1.1.29" evidence="1"/>